<keyword evidence="2" id="KW-1133">Transmembrane helix</keyword>
<dbReference type="AlphaFoldDB" id="A0A8H7UHJ5"/>
<feature type="transmembrane region" description="Helical" evidence="2">
    <location>
        <begin position="456"/>
        <end position="481"/>
    </location>
</feature>
<dbReference type="SMART" id="SM00736">
    <property type="entry name" value="CADG"/>
    <property type="match status" value="2"/>
</dbReference>
<dbReference type="GO" id="GO:0005509">
    <property type="term" value="F:calcium ion binding"/>
    <property type="evidence" value="ECO:0007669"/>
    <property type="project" value="InterPro"/>
</dbReference>
<comment type="caution">
    <text evidence="5">The sequence shown here is derived from an EMBL/GenBank/DDBJ whole genome shotgun (WGS) entry which is preliminary data.</text>
</comment>
<feature type="domain" description="Dystroglycan-type cadherin-like" evidence="4">
    <location>
        <begin position="139"/>
        <end position="238"/>
    </location>
</feature>
<evidence type="ECO:0000256" key="3">
    <source>
        <dbReference type="SAM" id="SignalP"/>
    </source>
</evidence>
<gene>
    <name evidence="5" type="ORF">INT43_002519</name>
</gene>
<keyword evidence="3" id="KW-0732">Signal</keyword>
<accession>A0A8H7UHJ5</accession>
<sequence length="683" mass="73975">MISLLFILYELIPKVICQTPSGTAQSPITYSIPFEAQLPWIARVGQSYNWTFDPNTFTGSNNLTYSAPIMPAWLSLSGHTFSGTPKAADAGQSTVSVIATDILGNNVTGSLPILVSGTIGPTLEIPFASQLSNSTTATVANSTVGALQVKAGDTATFTFANNTFAYAGQLYYSVATSNHGPLPAWVTFDSTSRSFTINPAATALPDSVNITVAAGDAQNFTGANDHFNISIYQHQISVLTPIPDQHVYQGNETRFVIPYSTFAVDETTVSQANQASLLPTIQLSTTPDGRGPIPNWIVFYPANWTLRYIPYTPATSQNIYVTVIDTVGDRFTTKFNLTVDPHPPPHQLGIVPDIYISTPEIHAALPVSLIDTINASPLWYTAEFLPSNGSADWLHFNDINNTITGRANFIGAQNITVTLTGYNIWNGTANTSFHIFFQPTLLLMMSADVGNTPSRILAIVLPTVFGFLLLVLVLLCLYAAVKRIRRDKRQQFRGESVIPPMSKPIAYNDPFPAGLHESELMDDGHHTSSDVSNRSDPPLYASRRLSNPDVVNKWANKRSSSVSGNSDSTIQAVDSRPWSEGSTTVSSGRPKKEDANQIFIEEVQNSAVAKEAAWRQHVATDMSEKARSKSRPPFNSSNRSKSQPSGDSPRGPAHGGHILKSGNISDLQIGQSVKQGSSMMMSL</sequence>
<proteinExistence type="predicted"/>
<dbReference type="OrthoDB" id="41532at2759"/>
<protein>
    <recommendedName>
        <fullName evidence="4">Dystroglycan-type cadherin-like domain-containing protein</fullName>
    </recommendedName>
</protein>
<evidence type="ECO:0000313" key="5">
    <source>
        <dbReference type="EMBL" id="KAG2186081.1"/>
    </source>
</evidence>
<feature type="compositionally biased region" description="Basic and acidic residues" evidence="1">
    <location>
        <begin position="516"/>
        <end position="528"/>
    </location>
</feature>
<evidence type="ECO:0000256" key="1">
    <source>
        <dbReference type="SAM" id="MobiDB-lite"/>
    </source>
</evidence>
<keyword evidence="6" id="KW-1185">Reference proteome</keyword>
<feature type="compositionally biased region" description="Polar residues" evidence="1">
    <location>
        <begin position="662"/>
        <end position="683"/>
    </location>
</feature>
<feature type="signal peptide" evidence="3">
    <location>
        <begin position="1"/>
        <end position="17"/>
    </location>
</feature>
<dbReference type="InterPro" id="IPR013783">
    <property type="entry name" value="Ig-like_fold"/>
</dbReference>
<reference evidence="5" key="1">
    <citation type="submission" date="2020-12" db="EMBL/GenBank/DDBJ databases">
        <title>Metabolic potential, ecology and presence of endohyphal bacteria is reflected in genomic diversity of Mucoromycotina.</title>
        <authorList>
            <person name="Muszewska A."/>
            <person name="Okrasinska A."/>
            <person name="Steczkiewicz K."/>
            <person name="Drgas O."/>
            <person name="Orlowska M."/>
            <person name="Perlinska-Lenart U."/>
            <person name="Aleksandrzak-Piekarczyk T."/>
            <person name="Szatraj K."/>
            <person name="Zielenkiewicz U."/>
            <person name="Pilsyk S."/>
            <person name="Malc E."/>
            <person name="Mieczkowski P."/>
            <person name="Kruszewska J.S."/>
            <person name="Biernat P."/>
            <person name="Pawlowska J."/>
        </authorList>
    </citation>
    <scope>NUCLEOTIDE SEQUENCE</scope>
    <source>
        <strain evidence="5">WA0000067209</strain>
    </source>
</reference>
<keyword evidence="2" id="KW-0812">Transmembrane</keyword>
<dbReference type="Gene3D" id="2.60.40.10">
    <property type="entry name" value="Immunoglobulins"/>
    <property type="match status" value="3"/>
</dbReference>
<dbReference type="SUPFAM" id="SSF49313">
    <property type="entry name" value="Cadherin-like"/>
    <property type="match status" value="3"/>
</dbReference>
<feature type="region of interest" description="Disordered" evidence="1">
    <location>
        <begin position="614"/>
        <end position="683"/>
    </location>
</feature>
<feature type="region of interest" description="Disordered" evidence="1">
    <location>
        <begin position="516"/>
        <end position="544"/>
    </location>
</feature>
<feature type="domain" description="Dystroglycan-type cadherin-like" evidence="4">
    <location>
        <begin position="29"/>
        <end position="126"/>
    </location>
</feature>
<feature type="compositionally biased region" description="Polar residues" evidence="1">
    <location>
        <begin position="633"/>
        <end position="646"/>
    </location>
</feature>
<organism evidence="5 6">
    <name type="scientific">Mortierella isabellina</name>
    <name type="common">Filamentous fungus</name>
    <name type="synonym">Umbelopsis isabellina</name>
    <dbReference type="NCBI Taxonomy" id="91625"/>
    <lineage>
        <taxon>Eukaryota</taxon>
        <taxon>Fungi</taxon>
        <taxon>Fungi incertae sedis</taxon>
        <taxon>Mucoromycota</taxon>
        <taxon>Mucoromycotina</taxon>
        <taxon>Umbelopsidomycetes</taxon>
        <taxon>Umbelopsidales</taxon>
        <taxon>Umbelopsidaceae</taxon>
        <taxon>Umbelopsis</taxon>
    </lineage>
</organism>
<dbReference type="GO" id="GO:0016020">
    <property type="term" value="C:membrane"/>
    <property type="evidence" value="ECO:0007669"/>
    <property type="project" value="InterPro"/>
</dbReference>
<dbReference type="InterPro" id="IPR006644">
    <property type="entry name" value="Cadg"/>
</dbReference>
<evidence type="ECO:0000259" key="4">
    <source>
        <dbReference type="SMART" id="SM00736"/>
    </source>
</evidence>
<evidence type="ECO:0000313" key="6">
    <source>
        <dbReference type="Proteomes" id="UP000654370"/>
    </source>
</evidence>
<dbReference type="Pfam" id="PF05345">
    <property type="entry name" value="He_PIG"/>
    <property type="match status" value="1"/>
</dbReference>
<dbReference type="Proteomes" id="UP000654370">
    <property type="component" value="Unassembled WGS sequence"/>
</dbReference>
<feature type="region of interest" description="Disordered" evidence="1">
    <location>
        <begin position="556"/>
        <end position="592"/>
    </location>
</feature>
<dbReference type="InterPro" id="IPR015919">
    <property type="entry name" value="Cadherin-like_sf"/>
</dbReference>
<dbReference type="EMBL" id="JAEPQZ010000001">
    <property type="protein sequence ID" value="KAG2186081.1"/>
    <property type="molecule type" value="Genomic_DNA"/>
</dbReference>
<feature type="compositionally biased region" description="Polar residues" evidence="1">
    <location>
        <begin position="557"/>
        <end position="572"/>
    </location>
</feature>
<evidence type="ECO:0000256" key="2">
    <source>
        <dbReference type="SAM" id="Phobius"/>
    </source>
</evidence>
<keyword evidence="2" id="KW-0472">Membrane</keyword>
<feature type="chain" id="PRO_5034252842" description="Dystroglycan-type cadherin-like domain-containing protein" evidence="3">
    <location>
        <begin position="18"/>
        <end position="683"/>
    </location>
</feature>
<name>A0A8H7UHJ5_MORIS</name>